<sequence length="175" mass="18832">MKTWKSSTVVILLVGFLSPGALMAEQLGRLFFTPEERMVLEQMRRLSPDSSMVSVPEQQVEASVDATRDDKPAFITLSGTVTRSSGASVVWLNGASYKGKKLPENVQLPRPVTAGQIVFRVPEKGKSYLLRPGQTLDVANGEVRASYERNVGAAIDGKGEPNQGATSALPEKAGK</sequence>
<reference evidence="2" key="1">
    <citation type="journal article" date="2020" name="mSystems">
        <title>Genome- and Community-Level Interaction Insights into Carbon Utilization and Element Cycling Functions of Hydrothermarchaeota in Hydrothermal Sediment.</title>
        <authorList>
            <person name="Zhou Z."/>
            <person name="Liu Y."/>
            <person name="Xu W."/>
            <person name="Pan J."/>
            <person name="Luo Z.H."/>
            <person name="Li M."/>
        </authorList>
    </citation>
    <scope>NUCLEOTIDE SEQUENCE [LARGE SCALE GENOMIC DNA]</scope>
    <source>
        <strain evidence="2">SpSt-1220</strain>
    </source>
</reference>
<feature type="region of interest" description="Disordered" evidence="1">
    <location>
        <begin position="152"/>
        <end position="175"/>
    </location>
</feature>
<gene>
    <name evidence="2" type="ORF">ENN94_01495</name>
</gene>
<comment type="caution">
    <text evidence="2">The sequence shown here is derived from an EMBL/GenBank/DDBJ whole genome shotgun (WGS) entry which is preliminary data.</text>
</comment>
<dbReference type="Proteomes" id="UP000886162">
    <property type="component" value="Unassembled WGS sequence"/>
</dbReference>
<evidence type="ECO:0000313" key="2">
    <source>
        <dbReference type="EMBL" id="HDR46356.1"/>
    </source>
</evidence>
<proteinExistence type="predicted"/>
<dbReference type="AlphaFoldDB" id="A0A831PJF5"/>
<name>A0A831PJF5_9BACT</name>
<organism evidence="2">
    <name type="scientific">Geoalkalibacter subterraneus</name>
    <dbReference type="NCBI Taxonomy" id="483547"/>
    <lineage>
        <taxon>Bacteria</taxon>
        <taxon>Pseudomonadati</taxon>
        <taxon>Thermodesulfobacteriota</taxon>
        <taxon>Desulfuromonadia</taxon>
        <taxon>Desulfuromonadales</taxon>
        <taxon>Geoalkalibacteraceae</taxon>
        <taxon>Geoalkalibacter</taxon>
    </lineage>
</organism>
<dbReference type="EMBL" id="DSDO01000101">
    <property type="protein sequence ID" value="HDR46356.1"/>
    <property type="molecule type" value="Genomic_DNA"/>
</dbReference>
<evidence type="ECO:0000256" key="1">
    <source>
        <dbReference type="SAM" id="MobiDB-lite"/>
    </source>
</evidence>
<protein>
    <submittedName>
        <fullName evidence="2">Uncharacterized protein</fullName>
    </submittedName>
</protein>
<accession>A0A831PJF5</accession>